<dbReference type="GO" id="GO:0008270">
    <property type="term" value="F:zinc ion binding"/>
    <property type="evidence" value="ECO:0007669"/>
    <property type="project" value="UniProtKB-KW"/>
</dbReference>
<dbReference type="GO" id="GO:0032183">
    <property type="term" value="F:SUMO binding"/>
    <property type="evidence" value="ECO:0007669"/>
    <property type="project" value="TreeGrafter"/>
</dbReference>
<dbReference type="GO" id="GO:0061630">
    <property type="term" value="F:ubiquitin protein ligase activity"/>
    <property type="evidence" value="ECO:0007669"/>
    <property type="project" value="InterPro"/>
</dbReference>
<dbReference type="AlphaFoldDB" id="A0A5N5WZI1"/>
<feature type="region of interest" description="Disordered" evidence="5">
    <location>
        <begin position="1"/>
        <end position="72"/>
    </location>
</feature>
<accession>A0A5N5WZI1</accession>
<evidence type="ECO:0000256" key="5">
    <source>
        <dbReference type="SAM" id="MobiDB-lite"/>
    </source>
</evidence>
<dbReference type="InterPro" id="IPR049627">
    <property type="entry name" value="SLX8"/>
</dbReference>
<reference evidence="7 8" key="1">
    <citation type="submission" date="2019-04" db="EMBL/GenBank/DDBJ databases">
        <title>Friends and foes A comparative genomics study of 23 Aspergillus species from section Flavi.</title>
        <authorList>
            <consortium name="DOE Joint Genome Institute"/>
            <person name="Kjaerbolling I."/>
            <person name="Vesth T."/>
            <person name="Frisvad J.C."/>
            <person name="Nybo J.L."/>
            <person name="Theobald S."/>
            <person name="Kildgaard S."/>
            <person name="Isbrandt T."/>
            <person name="Kuo A."/>
            <person name="Sato A."/>
            <person name="Lyhne E.K."/>
            <person name="Kogle M.E."/>
            <person name="Wiebenga A."/>
            <person name="Kun R.S."/>
            <person name="Lubbers R.J."/>
            <person name="Makela M.R."/>
            <person name="Barry K."/>
            <person name="Chovatia M."/>
            <person name="Clum A."/>
            <person name="Daum C."/>
            <person name="Haridas S."/>
            <person name="He G."/>
            <person name="LaButti K."/>
            <person name="Lipzen A."/>
            <person name="Mondo S."/>
            <person name="Riley R."/>
            <person name="Salamov A."/>
            <person name="Simmons B.A."/>
            <person name="Magnuson J.K."/>
            <person name="Henrissat B."/>
            <person name="Mortensen U.H."/>
            <person name="Larsen T.O."/>
            <person name="Devries R.P."/>
            <person name="Grigoriev I.V."/>
            <person name="Machida M."/>
            <person name="Baker S.E."/>
            <person name="Andersen M.R."/>
        </authorList>
    </citation>
    <scope>NUCLEOTIDE SEQUENCE [LARGE SCALE GENOMIC DNA]</scope>
    <source>
        <strain evidence="7 8">CBS 151.66</strain>
    </source>
</reference>
<gene>
    <name evidence="7" type="ORF">BDV29DRAFT_174586</name>
</gene>
<dbReference type="PANTHER" id="PTHR47094:SF1">
    <property type="entry name" value="RING-TYPE E3 UBIQUITIN TRANSFERASE"/>
    <property type="match status" value="1"/>
</dbReference>
<dbReference type="SUPFAM" id="SSF57850">
    <property type="entry name" value="RING/U-box"/>
    <property type="match status" value="1"/>
</dbReference>
<evidence type="ECO:0000256" key="2">
    <source>
        <dbReference type="ARBA" id="ARBA00022771"/>
    </source>
</evidence>
<dbReference type="Pfam" id="PF00097">
    <property type="entry name" value="zf-C3HC4"/>
    <property type="match status" value="1"/>
</dbReference>
<proteinExistence type="predicted"/>
<dbReference type="InterPro" id="IPR013083">
    <property type="entry name" value="Znf_RING/FYVE/PHD"/>
</dbReference>
<dbReference type="InterPro" id="IPR018957">
    <property type="entry name" value="Znf_C3HC4_RING-type"/>
</dbReference>
<evidence type="ECO:0000256" key="4">
    <source>
        <dbReference type="PROSITE-ProRule" id="PRU00175"/>
    </source>
</evidence>
<evidence type="ECO:0000259" key="6">
    <source>
        <dbReference type="PROSITE" id="PS50089"/>
    </source>
</evidence>
<dbReference type="Gene3D" id="3.30.40.10">
    <property type="entry name" value="Zinc/RING finger domain, C3HC4 (zinc finger)"/>
    <property type="match status" value="1"/>
</dbReference>
<sequence>MDRSSLMNDRPPAGFNSAQITSLSPRRRRPSDHVQIVDARSGDRKRRRLSDTDTATGGAHSTHEQQGENDIESIDLTEVEGSSALSKVLAKQREDAVRAQQSTDHEKGRSILSSYKCPVCMDTPEDATSTVCGHLFCHKCIIDTLKFSEEQRSDTSTKGPRGTCPVCRKPLARIDGPGPKRNLVPLQLKLVTKKRNTTVPNNG</sequence>
<dbReference type="GO" id="GO:0006511">
    <property type="term" value="P:ubiquitin-dependent protein catabolic process"/>
    <property type="evidence" value="ECO:0007669"/>
    <property type="project" value="TreeGrafter"/>
</dbReference>
<keyword evidence="8" id="KW-1185">Reference proteome</keyword>
<dbReference type="GO" id="GO:0033768">
    <property type="term" value="C:SUMO-targeted ubiquitin ligase complex"/>
    <property type="evidence" value="ECO:0007669"/>
    <property type="project" value="TreeGrafter"/>
</dbReference>
<dbReference type="EMBL" id="ML732218">
    <property type="protein sequence ID" value="KAB8073953.1"/>
    <property type="molecule type" value="Genomic_DNA"/>
</dbReference>
<dbReference type="Proteomes" id="UP000326565">
    <property type="component" value="Unassembled WGS sequence"/>
</dbReference>
<keyword evidence="2 4" id="KW-0863">Zinc-finger</keyword>
<organism evidence="7 8">
    <name type="scientific">Aspergillus leporis</name>
    <dbReference type="NCBI Taxonomy" id="41062"/>
    <lineage>
        <taxon>Eukaryota</taxon>
        <taxon>Fungi</taxon>
        <taxon>Dikarya</taxon>
        <taxon>Ascomycota</taxon>
        <taxon>Pezizomycotina</taxon>
        <taxon>Eurotiomycetes</taxon>
        <taxon>Eurotiomycetidae</taxon>
        <taxon>Eurotiales</taxon>
        <taxon>Aspergillaceae</taxon>
        <taxon>Aspergillus</taxon>
        <taxon>Aspergillus subgen. Circumdati</taxon>
    </lineage>
</organism>
<evidence type="ECO:0000313" key="8">
    <source>
        <dbReference type="Proteomes" id="UP000326565"/>
    </source>
</evidence>
<dbReference type="OrthoDB" id="6270329at2759"/>
<dbReference type="InterPro" id="IPR017907">
    <property type="entry name" value="Znf_RING_CS"/>
</dbReference>
<name>A0A5N5WZI1_9EURO</name>
<feature type="domain" description="RING-type" evidence="6">
    <location>
        <begin position="117"/>
        <end position="168"/>
    </location>
</feature>
<dbReference type="InterPro" id="IPR001841">
    <property type="entry name" value="Znf_RING"/>
</dbReference>
<evidence type="ECO:0000256" key="3">
    <source>
        <dbReference type="ARBA" id="ARBA00022833"/>
    </source>
</evidence>
<keyword evidence="1" id="KW-0479">Metal-binding</keyword>
<dbReference type="PROSITE" id="PS00518">
    <property type="entry name" value="ZF_RING_1"/>
    <property type="match status" value="1"/>
</dbReference>
<dbReference type="SMART" id="SM00184">
    <property type="entry name" value="RING"/>
    <property type="match status" value="1"/>
</dbReference>
<dbReference type="PANTHER" id="PTHR47094">
    <property type="entry name" value="ELFLESS, ISOFORM B"/>
    <property type="match status" value="1"/>
</dbReference>
<dbReference type="GO" id="GO:0140082">
    <property type="term" value="F:SUMO-ubiquitin ligase activity"/>
    <property type="evidence" value="ECO:0007669"/>
    <property type="project" value="TreeGrafter"/>
</dbReference>
<keyword evidence="3" id="KW-0862">Zinc</keyword>
<protein>
    <recommendedName>
        <fullName evidence="6">RING-type domain-containing protein</fullName>
    </recommendedName>
</protein>
<dbReference type="PROSITE" id="PS50089">
    <property type="entry name" value="ZF_RING_2"/>
    <property type="match status" value="1"/>
</dbReference>
<evidence type="ECO:0000313" key="7">
    <source>
        <dbReference type="EMBL" id="KAB8073953.1"/>
    </source>
</evidence>
<evidence type="ECO:0000256" key="1">
    <source>
        <dbReference type="ARBA" id="ARBA00022723"/>
    </source>
</evidence>